<sequence length="389" mass="41685">MSAIESHFRNRSLAATAVSAVGRWGLAGSIAALAMGFATPAQASDFNQTTFNRRNLVQSNQCPSCNLQGNDLNGLDLRGANLRGANLRETLIIRANLRGADLSGADLRGAYLWGTDLTGARLDGANLCGAIVPSGARSNVGCVDFSSSDFRPSPPTASGPQVLSLNAAGTAGLATGTVTSDRSDVWLVNGRPGRMQVLISSRNSNARFDVLGPDGSRLATNTGEAFIEIPSEGQYQVVVSSLRGPETYELSVELSPIEQRPQSTNRDESNPWEREVVTRPFQAGPALAGRSNTYALSIDPLSRYGTAQGEVTSGEQDIWQVDLPAGSVEVRLDSYNGRARFDLTNDDGRVLARQVSKTRFRALEDARYDISVGTMGGFTNYRLWVSFDQ</sequence>
<dbReference type="Gene3D" id="2.60.120.380">
    <property type="match status" value="1"/>
</dbReference>
<feature type="signal peptide" evidence="1">
    <location>
        <begin position="1"/>
        <end position="43"/>
    </location>
</feature>
<keyword evidence="1" id="KW-0732">Signal</keyword>
<accession>A0ABW7CAT7</accession>
<dbReference type="EMBL" id="JAZAQF010000069">
    <property type="protein sequence ID" value="MFG3818272.1"/>
    <property type="molecule type" value="Genomic_DNA"/>
</dbReference>
<dbReference type="InterPro" id="IPR051082">
    <property type="entry name" value="Pentapeptide-BTB/POZ_domain"/>
</dbReference>
<keyword evidence="3" id="KW-1185">Reference proteome</keyword>
<evidence type="ECO:0000313" key="2">
    <source>
        <dbReference type="EMBL" id="MFG3818272.1"/>
    </source>
</evidence>
<evidence type="ECO:0000256" key="1">
    <source>
        <dbReference type="SAM" id="SignalP"/>
    </source>
</evidence>
<feature type="chain" id="PRO_5045616501" evidence="1">
    <location>
        <begin position="44"/>
        <end position="389"/>
    </location>
</feature>
<dbReference type="Gene3D" id="2.160.20.80">
    <property type="entry name" value="E3 ubiquitin-protein ligase SopA"/>
    <property type="match status" value="1"/>
</dbReference>
<comment type="caution">
    <text evidence="2">The sequence shown here is derived from an EMBL/GenBank/DDBJ whole genome shotgun (WGS) entry which is preliminary data.</text>
</comment>
<evidence type="ECO:0000313" key="3">
    <source>
        <dbReference type="Proteomes" id="UP001604335"/>
    </source>
</evidence>
<dbReference type="SUPFAM" id="SSF141571">
    <property type="entry name" value="Pentapeptide repeat-like"/>
    <property type="match status" value="1"/>
</dbReference>
<gene>
    <name evidence="2" type="ORF">VPK24_11545</name>
</gene>
<organism evidence="2 3">
    <name type="scientific">Limnothrix redekei LRLZ20PSL1</name>
    <dbReference type="NCBI Taxonomy" id="3112953"/>
    <lineage>
        <taxon>Bacteria</taxon>
        <taxon>Bacillati</taxon>
        <taxon>Cyanobacteriota</taxon>
        <taxon>Cyanophyceae</taxon>
        <taxon>Pseudanabaenales</taxon>
        <taxon>Pseudanabaenaceae</taxon>
        <taxon>Limnothrix</taxon>
    </lineage>
</organism>
<dbReference type="PANTHER" id="PTHR14136:SF17">
    <property type="entry name" value="BTB_POZ DOMAIN-CONTAINING PROTEIN KCTD9"/>
    <property type="match status" value="1"/>
</dbReference>
<reference evidence="3" key="1">
    <citation type="journal article" date="2024" name="Algal Res.">
        <title>Biochemical, toxicological and genomic investigation of a high-biomass producing Limnothrix strain isolated from Italian shallow drinking water reservoir.</title>
        <authorList>
            <person name="Simonazzi M."/>
            <person name="Shishido T.K."/>
            <person name="Delbaje E."/>
            <person name="Wahlsten M."/>
            <person name="Fewer D.P."/>
            <person name="Sivonen K."/>
            <person name="Pezzolesi L."/>
            <person name="Pistocchi R."/>
        </authorList>
    </citation>
    <scope>NUCLEOTIDE SEQUENCE [LARGE SCALE GENOMIC DNA]</scope>
    <source>
        <strain evidence="3">LRLZ20PSL1</strain>
    </source>
</reference>
<name>A0ABW7CAT7_9CYAN</name>
<dbReference type="Proteomes" id="UP001604335">
    <property type="component" value="Unassembled WGS sequence"/>
</dbReference>
<protein>
    <submittedName>
        <fullName evidence="2">Pentapeptide repeat-containing protein</fullName>
    </submittedName>
</protein>
<proteinExistence type="predicted"/>
<dbReference type="Pfam" id="PF00805">
    <property type="entry name" value="Pentapeptide"/>
    <property type="match status" value="1"/>
</dbReference>
<dbReference type="InterPro" id="IPR001646">
    <property type="entry name" value="5peptide_repeat"/>
</dbReference>
<dbReference type="RefSeq" id="WP_393013472.1">
    <property type="nucleotide sequence ID" value="NZ_JAZAQF010000069.1"/>
</dbReference>
<dbReference type="PANTHER" id="PTHR14136">
    <property type="entry name" value="BTB_POZ DOMAIN-CONTAINING PROTEIN KCTD9"/>
    <property type="match status" value="1"/>
</dbReference>